<keyword evidence="5" id="KW-0261">Viral envelope protein</keyword>
<evidence type="ECO:0000256" key="1">
    <source>
        <dbReference type="ARBA" id="ARBA00022805"/>
    </source>
</evidence>
<feature type="domain" description="Bacterial surface antigen (D15)" evidence="4">
    <location>
        <begin position="497"/>
        <end position="827"/>
    </location>
</feature>
<dbReference type="Gene3D" id="3.10.20.310">
    <property type="entry name" value="membrane protein fhac"/>
    <property type="match status" value="3"/>
</dbReference>
<evidence type="ECO:0000259" key="4">
    <source>
        <dbReference type="Pfam" id="PF01103"/>
    </source>
</evidence>
<dbReference type="GO" id="GO:0009707">
    <property type="term" value="C:chloroplast outer membrane"/>
    <property type="evidence" value="ECO:0007669"/>
    <property type="project" value="UniProtKB-SubCell"/>
</dbReference>
<keyword evidence="1" id="KW-0934">Plastid</keyword>
<keyword evidence="6" id="KW-1185">Reference proteome</keyword>
<dbReference type="FunFam" id="3.10.20.310:FF:000013">
    <property type="entry name" value="Outer envelope protein 80 chloroplastic"/>
    <property type="match status" value="1"/>
</dbReference>
<evidence type="ECO:0000313" key="5">
    <source>
        <dbReference type="EMBL" id="GFZ18180.1"/>
    </source>
</evidence>
<comment type="caution">
    <text evidence="5">The sequence shown here is derived from an EMBL/GenBank/DDBJ whole genome shotgun (WGS) entry which is preliminary data.</text>
</comment>
<proteinExistence type="predicted"/>
<evidence type="ECO:0000256" key="3">
    <source>
        <dbReference type="ARBA" id="ARBA00024013"/>
    </source>
</evidence>
<dbReference type="FunFam" id="3.10.20.310:FF:000014">
    <property type="entry name" value="Outer envelope protein 80, chloroplastic"/>
    <property type="match status" value="1"/>
</dbReference>
<evidence type="ECO:0000256" key="2">
    <source>
        <dbReference type="ARBA" id="ARBA00023136"/>
    </source>
</evidence>
<dbReference type="Proteomes" id="UP000585474">
    <property type="component" value="Unassembled WGS sequence"/>
</dbReference>
<dbReference type="AlphaFoldDB" id="A0A7J0H4Z9"/>
<dbReference type="OrthoDB" id="2013615at2759"/>
<dbReference type="InterPro" id="IPR000184">
    <property type="entry name" value="Bac_surfAg_D15"/>
</dbReference>
<protein>
    <submittedName>
        <fullName evidence="5">Outer envelope protein of 80 kDa</fullName>
    </submittedName>
</protein>
<dbReference type="Gene3D" id="2.40.160.50">
    <property type="entry name" value="membrane protein fhac: a member of the omp85/tpsb transporter family"/>
    <property type="match status" value="1"/>
</dbReference>
<dbReference type="GO" id="GO:0009658">
    <property type="term" value="P:chloroplast organization"/>
    <property type="evidence" value="ECO:0007669"/>
    <property type="project" value="TreeGrafter"/>
</dbReference>
<keyword evidence="1" id="KW-1002">Plastid outer membrane</keyword>
<evidence type="ECO:0000313" key="6">
    <source>
        <dbReference type="Proteomes" id="UP000585474"/>
    </source>
</evidence>
<dbReference type="InterPro" id="IPR039910">
    <property type="entry name" value="D15-like"/>
</dbReference>
<keyword evidence="5" id="KW-0946">Virion</keyword>
<dbReference type="GO" id="GO:0009793">
    <property type="term" value="P:embryo development ending in seed dormancy"/>
    <property type="evidence" value="ECO:0007669"/>
    <property type="project" value="TreeGrafter"/>
</dbReference>
<gene>
    <name evidence="5" type="ORF">Acr_26g0014490</name>
</gene>
<name>A0A7J0H4Z9_9ERIC</name>
<comment type="subcellular location">
    <subcellularLocation>
        <location evidence="3">Plastid</location>
        <location evidence="3">Chloroplast outer membrane</location>
    </subcellularLocation>
</comment>
<reference evidence="5 6" key="1">
    <citation type="submission" date="2019-07" db="EMBL/GenBank/DDBJ databases">
        <title>De Novo Assembly of kiwifruit Actinidia rufa.</title>
        <authorList>
            <person name="Sugita-Konishi S."/>
            <person name="Sato K."/>
            <person name="Mori E."/>
            <person name="Abe Y."/>
            <person name="Kisaki G."/>
            <person name="Hamano K."/>
            <person name="Suezawa K."/>
            <person name="Otani M."/>
            <person name="Fukuda T."/>
            <person name="Manabe T."/>
            <person name="Gomi K."/>
            <person name="Tabuchi M."/>
            <person name="Akimitsu K."/>
            <person name="Kataoka I."/>
        </authorList>
    </citation>
    <scope>NUCLEOTIDE SEQUENCE [LARGE SCALE GENOMIC DNA]</scope>
    <source>
        <strain evidence="6">cv. Fuchu</strain>
    </source>
</reference>
<dbReference type="Pfam" id="PF01103">
    <property type="entry name" value="Omp85"/>
    <property type="match status" value="1"/>
</dbReference>
<sequence>MPRNDGVRFTASPLKVPLFPLRLHHRLHHHLPLFSNLQFTSQTLIASTQSSIDQFLKKFQKKPRKAQNPQKIQTLIASSLARTQFVIDQFFINFKKNHKRLQHSQYLSKSSLLCSALLALTKPDELAGVAQPKGGGSEERVLISEVFVRNKDGEELERKDFENEALAALKACRPNSALTVSEVQEDVHRIISSGYFCSCMPVAVDTRDGIRLVFQVSSIEDWERGCDRENGRGDPQPEFRGKCGNLHANEAPPLVHMVGWSPVNKVLCALPIIPSETASTNKVEPNQEFQGLVCEGANVLPAKFIEDSFHDGYGKVINIRRLDEVIDSINGWYMEQGLFGLVSGVEILSGGIIRLQVSEAEVNNISIRFLDRKTQESAFRLLYIGEPTIGKTKPETILRQLTTKKGQVYSMLQGKRDVDTVLTMGIMEDVSIVPQPAGDTGKVDLTMNVVERVSGGFSAGGGISSGYVFVLYGGQKYLITSGPLSGLIGSFAYSHRNVFGRNQKLNVSLERGQIDSIFRINYTDPWIEGDDKRTSRSIMIQNSRTPGMLVHGNQPDNSSLTIGRVTAGLEFSRPFRPKWSGTTGLIFQHAGARDDRGNPIIKDFYSSPLTASGNTHDDILLAKFEGVYTGSGDPGSSMFVFNMEQGLPVLPEWLFFQQSECPCKEGVRYRPCSLPFELYFLGKGALLSACYLSSADMHWFSFLLSLSGGHVVGNFSPHEAFAIGGTNSVRGYEEGAVGAGRSYVVGSGEIAFPLSGPVEGALFADYGTDLGSGPTVPGDPAGARLKPGSGYGCGFGVRVDSPLGPLRLEYAFNDKKAGRFHFGVGHRN</sequence>
<organism evidence="5 6">
    <name type="scientific">Actinidia rufa</name>
    <dbReference type="NCBI Taxonomy" id="165716"/>
    <lineage>
        <taxon>Eukaryota</taxon>
        <taxon>Viridiplantae</taxon>
        <taxon>Streptophyta</taxon>
        <taxon>Embryophyta</taxon>
        <taxon>Tracheophyta</taxon>
        <taxon>Spermatophyta</taxon>
        <taxon>Magnoliopsida</taxon>
        <taxon>eudicotyledons</taxon>
        <taxon>Gunneridae</taxon>
        <taxon>Pentapetalae</taxon>
        <taxon>asterids</taxon>
        <taxon>Ericales</taxon>
        <taxon>Actinidiaceae</taxon>
        <taxon>Actinidia</taxon>
    </lineage>
</organism>
<keyword evidence="2" id="KW-0472">Membrane</keyword>
<dbReference type="EMBL" id="BJWL01000026">
    <property type="protein sequence ID" value="GFZ18180.1"/>
    <property type="molecule type" value="Genomic_DNA"/>
</dbReference>
<dbReference type="PANTHER" id="PTHR12815">
    <property type="entry name" value="SORTING AND ASSEMBLY MACHINERY SAMM50 PROTEIN FAMILY MEMBER"/>
    <property type="match status" value="1"/>
</dbReference>
<accession>A0A7J0H4Z9</accession>
<dbReference type="PANTHER" id="PTHR12815:SF32">
    <property type="entry name" value="OUTER ENVELOPE PROTEIN 80, CHLOROPLASTIC"/>
    <property type="match status" value="1"/>
</dbReference>